<organism evidence="7">
    <name type="scientific">Mycoplasmopsis californica HAZ160_1</name>
    <dbReference type="NCBI Taxonomy" id="1397850"/>
    <lineage>
        <taxon>Bacteria</taxon>
        <taxon>Bacillati</taxon>
        <taxon>Mycoplasmatota</taxon>
        <taxon>Mycoplasmoidales</taxon>
        <taxon>Metamycoplasmataceae</taxon>
        <taxon>Mycoplasmopsis</taxon>
    </lineage>
</organism>
<dbReference type="GO" id="GO:0006096">
    <property type="term" value="P:glycolytic process"/>
    <property type="evidence" value="ECO:0007669"/>
    <property type="project" value="InterPro"/>
</dbReference>
<dbReference type="CDD" id="cd00947">
    <property type="entry name" value="TBP_aldolase_IIB"/>
    <property type="match status" value="1"/>
</dbReference>
<dbReference type="EMBL" id="AP013353">
    <property type="protein sequence ID" value="BAP01279.1"/>
    <property type="molecule type" value="Genomic_DNA"/>
</dbReference>
<dbReference type="GO" id="GO:0004332">
    <property type="term" value="F:fructose-bisphosphate aldolase activity"/>
    <property type="evidence" value="ECO:0007669"/>
    <property type="project" value="InterPro"/>
</dbReference>
<dbReference type="PANTHER" id="PTHR30304:SF0">
    <property type="entry name" value="D-TAGATOSE-1,6-BISPHOSPHATE ALDOLASE SUBUNIT GATY-RELATED"/>
    <property type="match status" value="1"/>
</dbReference>
<evidence type="ECO:0000256" key="2">
    <source>
        <dbReference type="ARBA" id="ARBA00022833"/>
    </source>
</evidence>
<dbReference type="AlphaFoldDB" id="A0AAT9F990"/>
<dbReference type="GO" id="GO:0008270">
    <property type="term" value="F:zinc ion binding"/>
    <property type="evidence" value="ECO:0007669"/>
    <property type="project" value="InterPro"/>
</dbReference>
<feature type="binding site" evidence="6">
    <location>
        <position position="129"/>
    </location>
    <ligand>
        <name>Zn(2+)</name>
        <dbReference type="ChEBI" id="CHEBI:29105"/>
        <label>2</label>
    </ligand>
</feature>
<reference evidence="7" key="1">
    <citation type="journal article" date="2014" name="Appl. Environ. Microbiol.">
        <title>Molecular Epidemiology of Cases of Mycoplasma californicum Infection in Japan.</title>
        <authorList>
            <person name="Hata E."/>
            <person name="Suzuki K."/>
            <person name="Hanyu H."/>
            <person name="Itoh M."/>
            <person name="Higuchi H."/>
            <person name="Kobayashi H."/>
        </authorList>
    </citation>
    <scope>NUCLEOTIDE SEQUENCE</scope>
    <source>
        <strain evidence="7">HAZ160_1</strain>
    </source>
</reference>
<evidence type="ECO:0000256" key="6">
    <source>
        <dbReference type="PIRSR" id="PIRSR001359-3"/>
    </source>
</evidence>
<dbReference type="KEGG" id="mcm:MCAL160_0937"/>
<gene>
    <name evidence="7" type="primary">fba</name>
    <name evidence="7" type="ORF">MCAL160_0937</name>
</gene>
<dbReference type="PIRSF" id="PIRSF001359">
    <property type="entry name" value="F_bP_aldolase_II"/>
    <property type="match status" value="1"/>
</dbReference>
<dbReference type="InterPro" id="IPR050246">
    <property type="entry name" value="Class_II_FBP_aldolase"/>
</dbReference>
<evidence type="ECO:0000256" key="4">
    <source>
        <dbReference type="PIRSR" id="PIRSR001359-1"/>
    </source>
</evidence>
<dbReference type="Pfam" id="PF01116">
    <property type="entry name" value="F_bP_aldolase"/>
    <property type="match status" value="1"/>
</dbReference>
<reference evidence="7" key="2">
    <citation type="journal article" date="2014" name="Genome Announc.">
        <title>Complete Genome Sequence of Mycoplasma californicum Strain HAZ160_1 from Bovine Mastitic Milk in Japan.</title>
        <authorList>
            <person name="Hata E."/>
            <person name="Murakami K."/>
        </authorList>
    </citation>
    <scope>NUCLEOTIDE SEQUENCE</scope>
    <source>
        <strain evidence="7">HAZ160_1</strain>
    </source>
</reference>
<dbReference type="Gene3D" id="3.20.20.70">
    <property type="entry name" value="Aldolase class I"/>
    <property type="match status" value="1"/>
</dbReference>
<keyword evidence="2 6" id="KW-0862">Zinc</keyword>
<evidence type="ECO:0000313" key="7">
    <source>
        <dbReference type="EMBL" id="BAP01279.1"/>
    </source>
</evidence>
<feature type="binding site" evidence="6">
    <location>
        <position position="230"/>
    </location>
    <ligand>
        <name>Zn(2+)</name>
        <dbReference type="ChEBI" id="CHEBI:29105"/>
        <label>1</label>
        <note>catalytic</note>
    </ligand>
</feature>
<comment type="cofactor">
    <cofactor evidence="6">
        <name>Zn(2+)</name>
        <dbReference type="ChEBI" id="CHEBI:29105"/>
    </cofactor>
    <text evidence="6">Binds 2 Zn(2+) ions per subunit. One is catalytic and the other provides a structural contribution.</text>
</comment>
<reference evidence="7" key="3">
    <citation type="journal article" date="2019" name="Vet. Microbiol.">
        <title>Mutations associated with change of susceptibility to lincosamides and/or macrolides in field and laboratory-derived Mycoplasma californicum strains in Japan, and development of a rapid detection method for these mutations.</title>
        <authorList>
            <person name="Hata E."/>
            <person name="Nagai K."/>
            <person name="Murakami K."/>
        </authorList>
    </citation>
    <scope>NUCLEOTIDE SEQUENCE</scope>
    <source>
        <strain evidence="7">HAZ160_1</strain>
    </source>
</reference>
<dbReference type="InterPro" id="IPR011289">
    <property type="entry name" value="Fruc_bis_ald_class-2"/>
</dbReference>
<dbReference type="PROSITE" id="PS00806">
    <property type="entry name" value="ALDOLASE_CLASS_II_2"/>
    <property type="match status" value="1"/>
</dbReference>
<dbReference type="InterPro" id="IPR000771">
    <property type="entry name" value="FBA_II"/>
</dbReference>
<proteinExistence type="predicted"/>
<keyword evidence="3" id="KW-0456">Lyase</keyword>
<feature type="binding site" evidence="6">
    <location>
        <position position="159"/>
    </location>
    <ligand>
        <name>Zn(2+)</name>
        <dbReference type="ChEBI" id="CHEBI:29105"/>
        <label>2</label>
    </ligand>
</feature>
<sequence>MLIQILFAINKVNDQLDLDLENKMALVNAKEMIALAYKQRYAVPHININNLEWTKSILEVAQEMNSPIILGVSEGAIKYMGGYNVVFALVSSLVKDLNISVPVALHLDHGTAQGCVKAIEAGFNSIMFDGSNLDFVENYSITAELVKKCKELNISVEAEVGAIGGEEDGVSSEGELADIEQAKLLTSLGIDMLAAGVGNIHGKYPASWKSLNFERLEALSNNCQIGMVLHGGSGIPKDQTQKAIKLGISKINVNTELQVAFHAATREFILANKDLEGKNFDPRKLLASGVKAIKETVRDKIIEFGSQNKAN</sequence>
<feature type="binding site" evidence="5">
    <location>
        <position position="202"/>
    </location>
    <ligand>
        <name>dihydroxyacetone phosphate</name>
        <dbReference type="ChEBI" id="CHEBI:57642"/>
    </ligand>
</feature>
<feature type="active site" description="Proton donor" evidence="4">
    <location>
        <position position="108"/>
    </location>
</feature>
<dbReference type="SUPFAM" id="SSF51569">
    <property type="entry name" value="Aldolase"/>
    <property type="match status" value="1"/>
</dbReference>
<protein>
    <submittedName>
        <fullName evidence="7">Fructose-bisphosphate aldolase (Fba)</fullName>
    </submittedName>
</protein>
<feature type="binding site" evidence="5">
    <location>
        <begin position="252"/>
        <end position="255"/>
    </location>
    <ligand>
        <name>dihydroxyacetone phosphate</name>
        <dbReference type="ChEBI" id="CHEBI:57642"/>
    </ligand>
</feature>
<dbReference type="NCBIfam" id="TIGR00167">
    <property type="entry name" value="cbbA"/>
    <property type="match status" value="1"/>
</dbReference>
<keyword evidence="1 6" id="KW-0479">Metal-binding</keyword>
<reference evidence="7" key="4">
    <citation type="submission" date="2024-06" db="EMBL/GenBank/DDBJ databases">
        <authorList>
            <consortium name="Mycoplasma californicum genome sequencing consortium"/>
            <person name="Hata E."/>
            <person name="Tanaka K."/>
            <person name="Tamamura Y."/>
        </authorList>
    </citation>
    <scope>NUCLEOTIDE SEQUENCE</scope>
    <source>
        <strain evidence="7">HAZ160_1</strain>
    </source>
</reference>
<name>A0AAT9F990_9BACT</name>
<dbReference type="PANTHER" id="PTHR30304">
    <property type="entry name" value="D-TAGATOSE-1,6-BISPHOSPHATE ALDOLASE"/>
    <property type="match status" value="1"/>
</dbReference>
<evidence type="ECO:0000256" key="5">
    <source>
        <dbReference type="PIRSR" id="PIRSR001359-2"/>
    </source>
</evidence>
<accession>A0AAT9F990</accession>
<evidence type="ECO:0000256" key="3">
    <source>
        <dbReference type="ARBA" id="ARBA00023239"/>
    </source>
</evidence>
<dbReference type="GO" id="GO:0030388">
    <property type="term" value="P:fructose 1,6-bisphosphate metabolic process"/>
    <property type="evidence" value="ECO:0007669"/>
    <property type="project" value="InterPro"/>
</dbReference>
<dbReference type="InterPro" id="IPR013785">
    <property type="entry name" value="Aldolase_TIM"/>
</dbReference>
<evidence type="ECO:0000256" key="1">
    <source>
        <dbReference type="ARBA" id="ARBA00022723"/>
    </source>
</evidence>
<feature type="binding site" evidence="6">
    <location>
        <position position="109"/>
    </location>
    <ligand>
        <name>Zn(2+)</name>
        <dbReference type="ChEBI" id="CHEBI:29105"/>
        <label>1</label>
        <note>catalytic</note>
    </ligand>
</feature>
<feature type="binding site" evidence="5">
    <location>
        <begin position="231"/>
        <end position="233"/>
    </location>
    <ligand>
        <name>dihydroxyacetone phosphate</name>
        <dbReference type="ChEBI" id="CHEBI:57642"/>
    </ligand>
</feature>
<dbReference type="NCBIfam" id="TIGR01859">
    <property type="entry name" value="fruc_bis_ald"/>
    <property type="match status" value="1"/>
</dbReference>
<feature type="binding site" evidence="6">
    <location>
        <position position="201"/>
    </location>
    <ligand>
        <name>Zn(2+)</name>
        <dbReference type="ChEBI" id="CHEBI:29105"/>
        <label>1</label>
        <note>catalytic</note>
    </ligand>
</feature>